<evidence type="ECO:0000313" key="2">
    <source>
        <dbReference type="EMBL" id="JAQ05066.1"/>
    </source>
</evidence>
<name>A0A146LD47_LYGHE</name>
<dbReference type="EMBL" id="GDHC01013563">
    <property type="protein sequence ID" value="JAQ05066.1"/>
    <property type="molecule type" value="Transcribed_RNA"/>
</dbReference>
<proteinExistence type="predicted"/>
<evidence type="ECO:0000256" key="1">
    <source>
        <dbReference type="SAM" id="MobiDB-lite"/>
    </source>
</evidence>
<protein>
    <submittedName>
        <fullName evidence="2">Uncharacterized protein</fullName>
    </submittedName>
</protein>
<accession>A0A146LD47</accession>
<feature type="region of interest" description="Disordered" evidence="1">
    <location>
        <begin position="130"/>
        <end position="150"/>
    </location>
</feature>
<dbReference type="AlphaFoldDB" id="A0A146LD47"/>
<sequence>MTRQDWAKAAILQIPPSYYVRRALAALVSTVLGEAPLFQKAPADNPRGVYFVLPPAPQLKQHITPDQVEEIMSQLRQEEGSDSGLYHIVLPDGRLQRVEYTTAPLKQESESEAPAAEANPSAPARILAHPAAPASQYARQEAAAPKPAGPSAILAQSAKLNAAPAQSQRQEAAYSGIRLAKVDANGKLRLVSSFPAQEDTKGQYKQEETNAAPAPAKYVASVQYTEVQPIQGPIYSYNDQPLTRVLRYASFY</sequence>
<gene>
    <name evidence="2" type="ORF">g.76318</name>
</gene>
<organism evidence="2">
    <name type="scientific">Lygus hesperus</name>
    <name type="common">Western plant bug</name>
    <dbReference type="NCBI Taxonomy" id="30085"/>
    <lineage>
        <taxon>Eukaryota</taxon>
        <taxon>Metazoa</taxon>
        <taxon>Ecdysozoa</taxon>
        <taxon>Arthropoda</taxon>
        <taxon>Hexapoda</taxon>
        <taxon>Insecta</taxon>
        <taxon>Pterygota</taxon>
        <taxon>Neoptera</taxon>
        <taxon>Paraneoptera</taxon>
        <taxon>Hemiptera</taxon>
        <taxon>Heteroptera</taxon>
        <taxon>Panheteroptera</taxon>
        <taxon>Cimicomorpha</taxon>
        <taxon>Miridae</taxon>
        <taxon>Mirini</taxon>
        <taxon>Lygus</taxon>
    </lineage>
</organism>
<reference evidence="2" key="1">
    <citation type="journal article" date="2016" name="Gigascience">
        <title>De novo construction of an expanded transcriptome assembly for the western tarnished plant bug, Lygus hesperus.</title>
        <authorList>
            <person name="Tassone E.E."/>
            <person name="Geib S.M."/>
            <person name="Hall B."/>
            <person name="Fabrick J.A."/>
            <person name="Brent C.S."/>
            <person name="Hull J.J."/>
        </authorList>
    </citation>
    <scope>NUCLEOTIDE SEQUENCE</scope>
</reference>